<dbReference type="Pfam" id="PF13365">
    <property type="entry name" value="Trypsin_2"/>
    <property type="match status" value="1"/>
</dbReference>
<gene>
    <name evidence="6" type="ORF">HMPREF9156_01181</name>
</gene>
<dbReference type="RefSeq" id="WP_007148244.1">
    <property type="nucleotide sequence ID" value="NZ_AKCI01000001.1"/>
</dbReference>
<evidence type="ECO:0000313" key="7">
    <source>
        <dbReference type="Proteomes" id="UP000006415"/>
    </source>
</evidence>
<dbReference type="EMBL" id="AGZS01000006">
    <property type="protein sequence ID" value="EJD64686.1"/>
    <property type="molecule type" value="Genomic_DNA"/>
</dbReference>
<protein>
    <recommendedName>
        <fullName evidence="5">PDZ domain-containing protein</fullName>
    </recommendedName>
</protein>
<dbReference type="SUPFAM" id="SSF50156">
    <property type="entry name" value="PDZ domain-like"/>
    <property type="match status" value="1"/>
</dbReference>
<feature type="compositionally biased region" description="Low complexity" evidence="3">
    <location>
        <begin position="569"/>
        <end position="580"/>
    </location>
</feature>
<dbReference type="STRING" id="857290.HMPREF9156_01181"/>
<dbReference type="PANTHER" id="PTHR43343">
    <property type="entry name" value="PEPTIDASE S12"/>
    <property type="match status" value="1"/>
</dbReference>
<feature type="compositionally biased region" description="Polar residues" evidence="3">
    <location>
        <begin position="532"/>
        <end position="552"/>
    </location>
</feature>
<dbReference type="InterPro" id="IPR051201">
    <property type="entry name" value="Chloro_Bact_Ser_Proteases"/>
</dbReference>
<evidence type="ECO:0000256" key="3">
    <source>
        <dbReference type="SAM" id="MobiDB-lite"/>
    </source>
</evidence>
<evidence type="ECO:0000259" key="5">
    <source>
        <dbReference type="PROSITE" id="PS50106"/>
    </source>
</evidence>
<feature type="compositionally biased region" description="Low complexity" evidence="3">
    <location>
        <begin position="85"/>
        <end position="120"/>
    </location>
</feature>
<dbReference type="InterPro" id="IPR001478">
    <property type="entry name" value="PDZ"/>
</dbReference>
<feature type="region of interest" description="Disordered" evidence="3">
    <location>
        <begin position="1"/>
        <end position="172"/>
    </location>
</feature>
<name>J0WZZ5_9BIFI</name>
<dbReference type="PANTHER" id="PTHR43343:SF3">
    <property type="entry name" value="PROTEASE DO-LIKE 8, CHLOROPLASTIC"/>
    <property type="match status" value="1"/>
</dbReference>
<evidence type="ECO:0000256" key="1">
    <source>
        <dbReference type="ARBA" id="ARBA00022670"/>
    </source>
</evidence>
<dbReference type="AlphaFoldDB" id="J0WZZ5"/>
<dbReference type="GO" id="GO:0004252">
    <property type="term" value="F:serine-type endopeptidase activity"/>
    <property type="evidence" value="ECO:0007669"/>
    <property type="project" value="InterPro"/>
</dbReference>
<dbReference type="PRINTS" id="PR00834">
    <property type="entry name" value="PROTEASES2C"/>
</dbReference>
<keyword evidence="7" id="KW-1185">Reference proteome</keyword>
<evidence type="ECO:0000313" key="6">
    <source>
        <dbReference type="EMBL" id="EJD64686.1"/>
    </source>
</evidence>
<accession>J0WZZ5</accession>
<dbReference type="eggNOG" id="COG0265">
    <property type="taxonomic scope" value="Bacteria"/>
</dbReference>
<sequence length="580" mass="59188">MTDSKGNPAAPSQDGQRYGTDADNTYIPQGYPQYGQSQPQYAHTEQTARFRQETQPYQQTQQYQYGNMAQTQQLSQQLFSGQNAGQPDSPQLSGGQQPGQPYQPAQQYQQYQAQPGAGQFPPVPGQLQQPAHPVSQANRADTASNPFVNPAAGRASTISGAAPSPADATKSTGRTVLTSTLTSLLITLVVLGLGWLAVYSGVLPISRSSGLNPSTGGGGSTSTQIGSAGTSTWKAVAKNVAPSVVSITITTGTSRVMGSGVIIDKKGYIVTNNHVASNNGQMVVTMSNGEMYGASVVGTDPTTDLAVLKIDNPPSNLTAASFASSSNLAVGEDVMAIGNPLGYENTATTGVVSALNRPVVLSESGSSSSSSNTVFTNAVQIDAAINSGNSGGPSFNAEGKIIGINTAIASTRSTSGSSGSTGSIGIGFAIPSDTVKWVTEDIIKNGHVQHVSLGVTVQTDTAKTGNATRSGAAVRDVAAGSPAEAAGLKSGDTIVGYNGNVVGSMQSLLGYVRATRMGSRVTLTVIRDGRTTNLSATMDQAENSGSSEGSQPNDDSDGDNGGNNDGGNDDNNNNDDGSGN</sequence>
<evidence type="ECO:0000256" key="2">
    <source>
        <dbReference type="ARBA" id="ARBA00022801"/>
    </source>
</evidence>
<dbReference type="InterPro" id="IPR009003">
    <property type="entry name" value="Peptidase_S1_PA"/>
</dbReference>
<feature type="compositionally biased region" description="Polar residues" evidence="3">
    <location>
        <begin position="67"/>
        <end position="84"/>
    </location>
</feature>
<feature type="compositionally biased region" description="Polar residues" evidence="3">
    <location>
        <begin position="135"/>
        <end position="147"/>
    </location>
</feature>
<reference evidence="6 7" key="1">
    <citation type="submission" date="2012-01" db="EMBL/GenBank/DDBJ databases">
        <title>The Genome Sequence of Scardovia wiggsiae F0424.</title>
        <authorList>
            <consortium name="The Broad Institute Genome Sequencing Platform"/>
            <person name="Earl A."/>
            <person name="Ward D."/>
            <person name="Feldgarden M."/>
            <person name="Gevers D."/>
            <person name="Izard J."/>
            <person name="Ganesan A."/>
            <person name="Baranova O.V."/>
            <person name="Blanton J.M."/>
            <person name="Tanner A.C."/>
            <person name="Mathney J."/>
            <person name="Dewhirst F.E."/>
            <person name="Young S.K."/>
            <person name="Zeng Q."/>
            <person name="Gargeya S."/>
            <person name="Fitzgerald M."/>
            <person name="Haas B."/>
            <person name="Abouelleil A."/>
            <person name="Alvarado L."/>
            <person name="Arachchi H.M."/>
            <person name="Berlin A."/>
            <person name="Chapman S.B."/>
            <person name="Gearin G."/>
            <person name="Goldberg J."/>
            <person name="Griggs A."/>
            <person name="Gujja S."/>
            <person name="Hansen M."/>
            <person name="Heiman D."/>
            <person name="Howarth C."/>
            <person name="Larimer J."/>
            <person name="Lui A."/>
            <person name="MacDonald P.J.P."/>
            <person name="McCowen C."/>
            <person name="Montmayeur A."/>
            <person name="Murphy C."/>
            <person name="Neiman D."/>
            <person name="Pearson M."/>
            <person name="Priest M."/>
            <person name="Roberts A."/>
            <person name="Saif S."/>
            <person name="Shea T."/>
            <person name="Sisk P."/>
            <person name="Stolte C."/>
            <person name="Sykes S."/>
            <person name="Wortman J."/>
            <person name="Nusbaum C."/>
            <person name="Birren B."/>
        </authorList>
    </citation>
    <scope>NUCLEOTIDE SEQUENCE [LARGE SCALE GENOMIC DNA]</scope>
    <source>
        <strain evidence="6 7">F0424</strain>
    </source>
</reference>
<feature type="transmembrane region" description="Helical" evidence="4">
    <location>
        <begin position="176"/>
        <end position="198"/>
    </location>
</feature>
<dbReference type="PROSITE" id="PS50106">
    <property type="entry name" value="PDZ"/>
    <property type="match status" value="1"/>
</dbReference>
<dbReference type="InterPro" id="IPR036034">
    <property type="entry name" value="PDZ_sf"/>
</dbReference>
<keyword evidence="1" id="KW-0645">Protease</keyword>
<keyword evidence="4" id="KW-1133">Transmembrane helix</keyword>
<keyword evidence="4" id="KW-0812">Transmembrane</keyword>
<comment type="caution">
    <text evidence="6">The sequence shown here is derived from an EMBL/GenBank/DDBJ whole genome shotgun (WGS) entry which is preliminary data.</text>
</comment>
<feature type="domain" description="PDZ" evidence="5">
    <location>
        <begin position="439"/>
        <end position="529"/>
    </location>
</feature>
<dbReference type="HOGENOM" id="CLU_020120_3_8_11"/>
<proteinExistence type="predicted"/>
<evidence type="ECO:0000256" key="4">
    <source>
        <dbReference type="SAM" id="Phobius"/>
    </source>
</evidence>
<organism evidence="6 7">
    <name type="scientific">Scardovia wiggsiae F0424</name>
    <dbReference type="NCBI Taxonomy" id="857290"/>
    <lineage>
        <taxon>Bacteria</taxon>
        <taxon>Bacillati</taxon>
        <taxon>Actinomycetota</taxon>
        <taxon>Actinomycetes</taxon>
        <taxon>Bifidobacteriales</taxon>
        <taxon>Bifidobacteriaceae</taxon>
        <taxon>Scardovia</taxon>
    </lineage>
</organism>
<feature type="region of interest" description="Disordered" evidence="3">
    <location>
        <begin position="532"/>
        <end position="580"/>
    </location>
</feature>
<dbReference type="Proteomes" id="UP000006415">
    <property type="component" value="Unassembled WGS sequence"/>
</dbReference>
<dbReference type="Gene3D" id="2.40.10.120">
    <property type="match status" value="1"/>
</dbReference>
<keyword evidence="2" id="KW-0378">Hydrolase</keyword>
<dbReference type="OrthoDB" id="9758917at2"/>
<dbReference type="SUPFAM" id="SSF50494">
    <property type="entry name" value="Trypsin-like serine proteases"/>
    <property type="match status" value="1"/>
</dbReference>
<dbReference type="Pfam" id="PF13180">
    <property type="entry name" value="PDZ_2"/>
    <property type="match status" value="1"/>
</dbReference>
<dbReference type="SMART" id="SM00228">
    <property type="entry name" value="PDZ"/>
    <property type="match status" value="1"/>
</dbReference>
<dbReference type="GO" id="GO:0006508">
    <property type="term" value="P:proteolysis"/>
    <property type="evidence" value="ECO:0007669"/>
    <property type="project" value="UniProtKB-KW"/>
</dbReference>
<keyword evidence="4" id="KW-0472">Membrane</keyword>
<dbReference type="Gene3D" id="2.30.42.10">
    <property type="match status" value="1"/>
</dbReference>
<dbReference type="InterPro" id="IPR001940">
    <property type="entry name" value="Peptidase_S1C"/>
</dbReference>
<feature type="compositionally biased region" description="Low complexity" evidence="3">
    <location>
        <begin position="53"/>
        <end position="65"/>
    </location>
</feature>
<feature type="compositionally biased region" description="Low complexity" evidence="3">
    <location>
        <begin position="28"/>
        <end position="41"/>
    </location>
</feature>